<dbReference type="Gene3D" id="1.20.1600.10">
    <property type="entry name" value="Outer membrane efflux proteins (OEP)"/>
    <property type="match status" value="1"/>
</dbReference>
<comment type="similarity">
    <text evidence="1 2">Belongs to the outer membrane factor (OMF) (TC 1.B.17) family.</text>
</comment>
<name>A0A0U2X8D3_9GAMM</name>
<dbReference type="AlphaFoldDB" id="A0A0U2X8D3"/>
<dbReference type="Proteomes" id="UP000065261">
    <property type="component" value="Chromosome II"/>
</dbReference>
<evidence type="ECO:0000313" key="3">
    <source>
        <dbReference type="EMBL" id="ALS34962.1"/>
    </source>
</evidence>
<organism evidence="3">
    <name type="scientific">Pseudoalteromonas translucida KMM 520</name>
    <dbReference type="NCBI Taxonomy" id="1315283"/>
    <lineage>
        <taxon>Bacteria</taxon>
        <taxon>Pseudomonadati</taxon>
        <taxon>Pseudomonadota</taxon>
        <taxon>Gammaproteobacteria</taxon>
        <taxon>Alteromonadales</taxon>
        <taxon>Pseudoalteromonadaceae</taxon>
        <taxon>Pseudoalteromonas</taxon>
    </lineage>
</organism>
<evidence type="ECO:0000313" key="4">
    <source>
        <dbReference type="Proteomes" id="UP000065261"/>
    </source>
</evidence>
<dbReference type="PANTHER" id="PTHR30203">
    <property type="entry name" value="OUTER MEMBRANE CATION EFFLUX PROTEIN"/>
    <property type="match status" value="1"/>
</dbReference>
<dbReference type="OrthoDB" id="9770517at2"/>
<dbReference type="KEGG" id="ptn:PTRA_b0487"/>
<keyword evidence="2" id="KW-0812">Transmembrane</keyword>
<keyword evidence="2" id="KW-0732">Signal</keyword>
<comment type="subcellular location">
    <subcellularLocation>
        <location evidence="2">Cell outer membrane</location>
        <topology evidence="2">Lipid-anchor</topology>
    </subcellularLocation>
</comment>
<dbReference type="RefSeq" id="WP_058374946.1">
    <property type="nucleotide sequence ID" value="NZ_CP011035.1"/>
</dbReference>
<evidence type="ECO:0000256" key="1">
    <source>
        <dbReference type="ARBA" id="ARBA00007613"/>
    </source>
</evidence>
<accession>A0A0U2X8D3</accession>
<keyword evidence="2" id="KW-1134">Transmembrane beta strand</keyword>
<dbReference type="InterPro" id="IPR010131">
    <property type="entry name" value="MdtP/NodT-like"/>
</dbReference>
<keyword evidence="2" id="KW-0449">Lipoprotein</keyword>
<keyword evidence="2" id="KW-0472">Membrane</keyword>
<dbReference type="InterPro" id="IPR003423">
    <property type="entry name" value="OMP_efflux"/>
</dbReference>
<feature type="chain" id="PRO_5006772971" evidence="2">
    <location>
        <begin position="28"/>
        <end position="477"/>
    </location>
</feature>
<dbReference type="Gene3D" id="2.20.200.10">
    <property type="entry name" value="Outer membrane efflux proteins (OEP)"/>
    <property type="match status" value="1"/>
</dbReference>
<gene>
    <name evidence="3" type="primary">oprM</name>
    <name evidence="3" type="ORF">PTRA_b0487</name>
</gene>
<sequence>MSLTTVNLKTFSLSAIALMVLSGCQLAPEQQQIALPVPDAYASGAEEQAQATQLNWQQFFNDEKLQALIAQSLEHNKDLQIAALNVQRVRGLYQIEDSALFPSLDINGSGSRQRLPGDLSGTGEPRITSQYSATVGITSYELDIWGKVRNQSTQALQTLYSTQLSQYSMQVSLIAELANAWLNYATDQQLLALAEETLTSQQSSLSLTQQSFDLGAASAITLEQLKSTVATAKVDIAKYKRLLKRDKNALDLLVGNSVASDLLPNASLNHLLDLPEVPVGLPSDLLTQRPDIKAAEHQLLAANANIGIARAAFYPSISLTANAGTASSDLSGLFDGGSGTWSFVPTINLPIFNMGRNQANLDVAKAAQQIALTTYQQKIQQAFREVADVLADNEGYNAQLSALEQLLQSRQATFDISQARYDKGADSYLQVLDSQRTWYSAQQQLITGKQALLASKINLYKAVGGGWQAPKDTDQSK</sequence>
<reference evidence="3 4" key="1">
    <citation type="submission" date="2015-03" db="EMBL/GenBank/DDBJ databases">
        <authorList>
            <person name="Murphy D."/>
        </authorList>
    </citation>
    <scope>NUCLEOTIDE SEQUENCE [LARGE SCALE GENOMIC DNA]</scope>
    <source>
        <strain evidence="3 4">KMM 520</strain>
    </source>
</reference>
<evidence type="ECO:0000256" key="2">
    <source>
        <dbReference type="RuleBase" id="RU362097"/>
    </source>
</evidence>
<keyword evidence="2" id="KW-0564">Palmitate</keyword>
<feature type="signal peptide" evidence="2">
    <location>
        <begin position="1"/>
        <end position="27"/>
    </location>
</feature>
<dbReference type="GO" id="GO:0015562">
    <property type="term" value="F:efflux transmembrane transporter activity"/>
    <property type="evidence" value="ECO:0007669"/>
    <property type="project" value="InterPro"/>
</dbReference>
<dbReference type="GO" id="GO:0009279">
    <property type="term" value="C:cell outer membrane"/>
    <property type="evidence" value="ECO:0007669"/>
    <property type="project" value="UniProtKB-SubCell"/>
</dbReference>
<proteinExistence type="inferred from homology"/>
<dbReference type="NCBIfam" id="TIGR01845">
    <property type="entry name" value="outer_NodT"/>
    <property type="match status" value="1"/>
</dbReference>
<dbReference type="Pfam" id="PF02321">
    <property type="entry name" value="OEP"/>
    <property type="match status" value="2"/>
</dbReference>
<dbReference type="EMBL" id="CP011035">
    <property type="protein sequence ID" value="ALS34962.1"/>
    <property type="molecule type" value="Genomic_DNA"/>
</dbReference>
<protein>
    <submittedName>
        <fullName evidence="3">Outer membrane protein</fullName>
    </submittedName>
</protein>
<dbReference type="SUPFAM" id="SSF56954">
    <property type="entry name" value="Outer membrane efflux proteins (OEP)"/>
    <property type="match status" value="1"/>
</dbReference>
<dbReference type="PATRIC" id="fig|1315283.4.peg.3551"/>
<dbReference type="PANTHER" id="PTHR30203:SF32">
    <property type="entry name" value="CATION EFFLUX SYSTEM PROTEIN CUSC"/>
    <property type="match status" value="1"/>
</dbReference>